<dbReference type="Gene3D" id="3.40.50.150">
    <property type="entry name" value="Vaccinia Virus protein VP39"/>
    <property type="match status" value="1"/>
</dbReference>
<proteinExistence type="predicted"/>
<evidence type="ECO:0000313" key="3">
    <source>
        <dbReference type="EMBL" id="DAF46044.1"/>
    </source>
</evidence>
<dbReference type="PANTHER" id="PTHR43619:SF2">
    <property type="entry name" value="S-ADENOSYL-L-METHIONINE-DEPENDENT METHYLTRANSFERASES SUPERFAMILY PROTEIN"/>
    <property type="match status" value="1"/>
</dbReference>
<dbReference type="InterPro" id="IPR007213">
    <property type="entry name" value="Ppm1/Ppm2/Tcmp"/>
</dbReference>
<dbReference type="InterPro" id="IPR029063">
    <property type="entry name" value="SAM-dependent_MTases_sf"/>
</dbReference>
<evidence type="ECO:0000256" key="2">
    <source>
        <dbReference type="ARBA" id="ARBA00022679"/>
    </source>
</evidence>
<dbReference type="Pfam" id="PF04072">
    <property type="entry name" value="LCM"/>
    <property type="match status" value="1"/>
</dbReference>
<keyword evidence="1" id="KW-0489">Methyltransferase</keyword>
<dbReference type="GO" id="GO:0008168">
    <property type="term" value="F:methyltransferase activity"/>
    <property type="evidence" value="ECO:0007669"/>
    <property type="project" value="UniProtKB-KW"/>
</dbReference>
<evidence type="ECO:0000256" key="1">
    <source>
        <dbReference type="ARBA" id="ARBA00022603"/>
    </source>
</evidence>
<protein>
    <submittedName>
        <fullName evidence="3">O-methyltransferase</fullName>
    </submittedName>
</protein>
<dbReference type="EMBL" id="BK032530">
    <property type="protein sequence ID" value="DAF46044.1"/>
    <property type="molecule type" value="Genomic_DNA"/>
</dbReference>
<accession>A0A8S5S4T0</accession>
<reference evidence="3" key="1">
    <citation type="journal article" date="2021" name="Proc. Natl. Acad. Sci. U.S.A.">
        <title>A Catalog of Tens of Thousands of Viruses from Human Metagenomes Reveals Hidden Associations with Chronic Diseases.</title>
        <authorList>
            <person name="Tisza M.J."/>
            <person name="Buck C.B."/>
        </authorList>
    </citation>
    <scope>NUCLEOTIDE SEQUENCE</scope>
    <source>
        <strain evidence="3">Ctm7X10</strain>
    </source>
</reference>
<organism evidence="3">
    <name type="scientific">Siphoviridae sp. ctm7X10</name>
    <dbReference type="NCBI Taxonomy" id="2827929"/>
    <lineage>
        <taxon>Viruses</taxon>
        <taxon>Duplodnaviria</taxon>
        <taxon>Heunggongvirae</taxon>
        <taxon>Uroviricota</taxon>
        <taxon>Caudoviricetes</taxon>
    </lineage>
</organism>
<keyword evidence="2" id="KW-0808">Transferase</keyword>
<dbReference type="GO" id="GO:0032259">
    <property type="term" value="P:methylation"/>
    <property type="evidence" value="ECO:0007669"/>
    <property type="project" value="UniProtKB-KW"/>
</dbReference>
<dbReference type="SUPFAM" id="SSF53335">
    <property type="entry name" value="S-adenosyl-L-methionine-dependent methyltransferases"/>
    <property type="match status" value="1"/>
</dbReference>
<name>A0A8S5S4T0_9CAUD</name>
<dbReference type="PANTHER" id="PTHR43619">
    <property type="entry name" value="S-ADENOSYL-L-METHIONINE-DEPENDENT METHYLTRANSFERASE YKTD-RELATED"/>
    <property type="match status" value="1"/>
</dbReference>
<sequence>MGKIHINKNTVQETLIIPLYARKLGNEFFPHILQDPYVDKITSQLDYDFSILDKKKYSFAWKFGSLEGILRSKDILCEMQEYLSCHPDASIVNMGCGLDQTPLLKDNGKMKLYNIDRDDVIAIRNGILPRNDREVNIAADLNSDNWIERLDASRGIFLFAIGVFMYFKEEDVRRIILKVKDAFPHGCLVFDTVGKLAIKILMKKTLKQMGIYGINGMFYCNNPLKDLTWDKDSNVSVRKYLTGYVDLKQEGVPPHLRGMAYLFDWLFRMNICKMVW</sequence>